<evidence type="ECO:0000256" key="1">
    <source>
        <dbReference type="ARBA" id="ARBA00005251"/>
    </source>
</evidence>
<dbReference type="InterPro" id="IPR000754">
    <property type="entry name" value="Ribosomal_uS9"/>
</dbReference>
<organism evidence="7 8">
    <name type="scientific">Candidatus Curtissbacteria bacterium RBG_13_35_7</name>
    <dbReference type="NCBI Taxonomy" id="1797705"/>
    <lineage>
        <taxon>Bacteria</taxon>
        <taxon>Candidatus Curtissiibacteriota</taxon>
    </lineage>
</organism>
<comment type="caution">
    <text evidence="7">The sequence shown here is derived from an EMBL/GenBank/DDBJ whole genome shotgun (WGS) entry which is preliminary data.</text>
</comment>
<dbReference type="GO" id="GO:0003735">
    <property type="term" value="F:structural constituent of ribosome"/>
    <property type="evidence" value="ECO:0007669"/>
    <property type="project" value="InterPro"/>
</dbReference>
<feature type="region of interest" description="Disordered" evidence="6">
    <location>
        <begin position="103"/>
        <end position="126"/>
    </location>
</feature>
<dbReference type="GO" id="GO:0022627">
    <property type="term" value="C:cytosolic small ribosomal subunit"/>
    <property type="evidence" value="ECO:0007669"/>
    <property type="project" value="TreeGrafter"/>
</dbReference>
<dbReference type="GO" id="GO:0006412">
    <property type="term" value="P:translation"/>
    <property type="evidence" value="ECO:0007669"/>
    <property type="project" value="InterPro"/>
</dbReference>
<evidence type="ECO:0000256" key="2">
    <source>
        <dbReference type="ARBA" id="ARBA00022980"/>
    </source>
</evidence>
<evidence type="ECO:0000256" key="4">
    <source>
        <dbReference type="ARBA" id="ARBA00035259"/>
    </source>
</evidence>
<sequence length="126" mass="14382">MYAHGRRKEAAARVRLYKGRGQTIVNNKPIEEYFPSHVAKNEYLKPFHLTQTIGKYYATIKVEGSGKIGQLGAVVHGISRALNLVDEKYHPILKKAGLLTRDPRVKERRKYGRAQKARKGKQSPKR</sequence>
<gene>
    <name evidence="7" type="ORF">A2164_01090</name>
</gene>
<evidence type="ECO:0000313" key="8">
    <source>
        <dbReference type="Proteomes" id="UP000176317"/>
    </source>
</evidence>
<keyword evidence="2 7" id="KW-0689">Ribosomal protein</keyword>
<dbReference type="InterPro" id="IPR023035">
    <property type="entry name" value="Ribosomal_uS9_bac/plastid"/>
</dbReference>
<dbReference type="AlphaFoldDB" id="A0A1F5G0S6"/>
<dbReference type="EMBL" id="MFAT01000067">
    <property type="protein sequence ID" value="OGD85480.1"/>
    <property type="molecule type" value="Genomic_DNA"/>
</dbReference>
<accession>A0A1F5G0S6</accession>
<dbReference type="Gene3D" id="3.30.230.10">
    <property type="match status" value="1"/>
</dbReference>
<evidence type="ECO:0000256" key="5">
    <source>
        <dbReference type="ARBA" id="ARBA00035523"/>
    </source>
</evidence>
<dbReference type="Pfam" id="PF00380">
    <property type="entry name" value="Ribosomal_S9"/>
    <property type="match status" value="1"/>
</dbReference>
<dbReference type="PANTHER" id="PTHR21569">
    <property type="entry name" value="RIBOSOMAL PROTEIN S9"/>
    <property type="match status" value="1"/>
</dbReference>
<evidence type="ECO:0000256" key="6">
    <source>
        <dbReference type="SAM" id="MobiDB-lite"/>
    </source>
</evidence>
<dbReference type="NCBIfam" id="NF001099">
    <property type="entry name" value="PRK00132.1"/>
    <property type="match status" value="1"/>
</dbReference>
<dbReference type="Proteomes" id="UP000176317">
    <property type="component" value="Unassembled WGS sequence"/>
</dbReference>
<dbReference type="InterPro" id="IPR020568">
    <property type="entry name" value="Ribosomal_Su5_D2-typ_SF"/>
</dbReference>
<dbReference type="SUPFAM" id="SSF54211">
    <property type="entry name" value="Ribosomal protein S5 domain 2-like"/>
    <property type="match status" value="1"/>
</dbReference>
<feature type="compositionally biased region" description="Basic residues" evidence="6">
    <location>
        <begin position="106"/>
        <end position="126"/>
    </location>
</feature>
<comment type="similarity">
    <text evidence="1">Belongs to the universal ribosomal protein uS9 family.</text>
</comment>
<proteinExistence type="inferred from homology"/>
<reference evidence="7 8" key="1">
    <citation type="journal article" date="2016" name="Nat. Commun.">
        <title>Thousands of microbial genomes shed light on interconnected biogeochemical processes in an aquifer system.</title>
        <authorList>
            <person name="Anantharaman K."/>
            <person name="Brown C.T."/>
            <person name="Hug L.A."/>
            <person name="Sharon I."/>
            <person name="Castelle C.J."/>
            <person name="Probst A.J."/>
            <person name="Thomas B.C."/>
            <person name="Singh A."/>
            <person name="Wilkins M.J."/>
            <person name="Karaoz U."/>
            <person name="Brodie E.L."/>
            <person name="Williams K.H."/>
            <person name="Hubbard S.S."/>
            <person name="Banfield J.F."/>
        </authorList>
    </citation>
    <scope>NUCLEOTIDE SEQUENCE [LARGE SCALE GENOMIC DNA]</scope>
</reference>
<keyword evidence="3" id="KW-0687">Ribonucleoprotein</keyword>
<dbReference type="InterPro" id="IPR014721">
    <property type="entry name" value="Ribsml_uS5_D2-typ_fold_subgr"/>
</dbReference>
<evidence type="ECO:0000313" key="7">
    <source>
        <dbReference type="EMBL" id="OGD85480.1"/>
    </source>
</evidence>
<evidence type="ECO:0000256" key="3">
    <source>
        <dbReference type="ARBA" id="ARBA00023274"/>
    </source>
</evidence>
<protein>
    <recommendedName>
        <fullName evidence="4">Small ribosomal subunit protein uS9</fullName>
    </recommendedName>
    <alternativeName>
        <fullName evidence="5">30S ribosomal protein S9</fullName>
    </alternativeName>
</protein>
<name>A0A1F5G0S6_9BACT</name>
<dbReference type="GO" id="GO:0003723">
    <property type="term" value="F:RNA binding"/>
    <property type="evidence" value="ECO:0007669"/>
    <property type="project" value="TreeGrafter"/>
</dbReference>
<dbReference type="PANTHER" id="PTHR21569:SF1">
    <property type="entry name" value="SMALL RIBOSOMAL SUBUNIT PROTEIN US9M"/>
    <property type="match status" value="1"/>
</dbReference>